<evidence type="ECO:0000313" key="2">
    <source>
        <dbReference type="EMBL" id="GIQ83223.1"/>
    </source>
</evidence>
<dbReference type="EMBL" id="BDIP01000968">
    <property type="protein sequence ID" value="GIQ83223.1"/>
    <property type="molecule type" value="Genomic_DNA"/>
</dbReference>
<feature type="compositionally biased region" description="Acidic residues" evidence="1">
    <location>
        <begin position="545"/>
        <end position="562"/>
    </location>
</feature>
<dbReference type="AlphaFoldDB" id="A0A9K3CTV9"/>
<gene>
    <name evidence="2" type="ORF">KIPB_004512</name>
</gene>
<evidence type="ECO:0000313" key="3">
    <source>
        <dbReference type="Proteomes" id="UP000265618"/>
    </source>
</evidence>
<feature type="region of interest" description="Disordered" evidence="1">
    <location>
        <begin position="534"/>
        <end position="562"/>
    </location>
</feature>
<feature type="compositionally biased region" description="Low complexity" evidence="1">
    <location>
        <begin position="394"/>
        <end position="413"/>
    </location>
</feature>
<feature type="region of interest" description="Disordered" evidence="1">
    <location>
        <begin position="336"/>
        <end position="417"/>
    </location>
</feature>
<accession>A0A9K3CTV9</accession>
<feature type="compositionally biased region" description="Polar residues" evidence="1">
    <location>
        <begin position="365"/>
        <end position="376"/>
    </location>
</feature>
<dbReference type="Proteomes" id="UP000265618">
    <property type="component" value="Unassembled WGS sequence"/>
</dbReference>
<protein>
    <submittedName>
        <fullName evidence="2">Uncharacterized protein</fullName>
    </submittedName>
</protein>
<proteinExistence type="predicted"/>
<evidence type="ECO:0000256" key="1">
    <source>
        <dbReference type="SAM" id="MobiDB-lite"/>
    </source>
</evidence>
<comment type="caution">
    <text evidence="2">The sequence shown here is derived from an EMBL/GenBank/DDBJ whole genome shotgun (WGS) entry which is preliminary data.</text>
</comment>
<sequence length="767" mass="84179">MEMIKAVDSSSRKLCVGVLNEPKDSFSVMHVGKVLLGMGQQPIYGLYNQMPPSRIAVVPWDCIKSKSPSDRVFHQGCKIIVVLPEGAEVENAPLVKFLIRIAVSRVCIPVQLEAQGASIHKIPKTVLEGLSATPHLLTPTPGVPAFVSPVYSAAMRRILTGLMFTYAQKQYHPSCRKRGSGMEWFQSMDLLIRQISTLSMFMIKYGQDAAHIYDRPLLTSAPSKQILSSGTSDPNVKHRDVVRMVNHMGLSNNLLEVGRHAPPVDLEQIFTWPQKFLSGTYNALSSNSSLRYQRLMTDISCFQGPCCFLTPVQVELPLRAHRSLDCYDVLMEPDGSGSHRTGVTANTNRTGVSRHGFAQRGGKAQSITSGVSNVSRMSRRPGQGRDYDNESIASGVSHVSVSRRGSESVTGSGHKTVHHSVTKALETLGEEVRIALLCPDVDMAEKMAVPEVLQDLQRISDAHNAVMKQDLTACMASDFFGVIPLQYSVERFRILEDIRDLLSSLTAHADRVKQQREKEAELSTITHTVSRTQSLSYSVQQRETDDLEADLDIDSEDGDPDLDDESYTLLETVDSLQSSRTMVTSIYDLVTASPVSEWAEEPCDISSLSQDAKRALLFSLMVLYANTMGIRQANCRFEVGVAPPLTMDESPVVMLMASTVGFRMASDNSHPVVASYLMPRREMPLYISVTSDSVGTRKRTSSGNLIPESSDSSMSLVSLQVPGLTGTVGPVANIPVLLGRRRLGNVSLSDRIGADFWISIGAHFNIT</sequence>
<keyword evidence="3" id="KW-1185">Reference proteome</keyword>
<organism evidence="2 3">
    <name type="scientific">Kipferlia bialata</name>
    <dbReference type="NCBI Taxonomy" id="797122"/>
    <lineage>
        <taxon>Eukaryota</taxon>
        <taxon>Metamonada</taxon>
        <taxon>Carpediemonas-like organisms</taxon>
        <taxon>Kipferlia</taxon>
    </lineage>
</organism>
<feature type="compositionally biased region" description="Polar residues" evidence="1">
    <location>
        <begin position="338"/>
        <end position="351"/>
    </location>
</feature>
<name>A0A9K3CTV9_9EUKA</name>
<reference evidence="2 3" key="1">
    <citation type="journal article" date="2018" name="PLoS ONE">
        <title>The draft genome of Kipferlia bialata reveals reductive genome evolution in fornicate parasites.</title>
        <authorList>
            <person name="Tanifuji G."/>
            <person name="Takabayashi S."/>
            <person name="Kume K."/>
            <person name="Takagi M."/>
            <person name="Nakayama T."/>
            <person name="Kamikawa R."/>
            <person name="Inagaki Y."/>
            <person name="Hashimoto T."/>
        </authorList>
    </citation>
    <scope>NUCLEOTIDE SEQUENCE [LARGE SCALE GENOMIC DNA]</scope>
    <source>
        <strain evidence="2">NY0173</strain>
    </source>
</reference>